<dbReference type="InterPro" id="IPR023214">
    <property type="entry name" value="HAD_sf"/>
</dbReference>
<dbReference type="InterPro" id="IPR036412">
    <property type="entry name" value="HAD-like_sf"/>
</dbReference>
<dbReference type="PANTHER" id="PTHR10000">
    <property type="entry name" value="PHOSPHOSERINE PHOSPHATASE"/>
    <property type="match status" value="1"/>
</dbReference>
<dbReference type="Proteomes" id="UP000003455">
    <property type="component" value="Chromosome"/>
</dbReference>
<proteinExistence type="predicted"/>
<dbReference type="EMBL" id="ACJA02000004">
    <property type="protein sequence ID" value="EFH94750.1"/>
    <property type="molecule type" value="Genomic_DNA"/>
</dbReference>
<dbReference type="GO" id="GO:0000287">
    <property type="term" value="F:magnesium ion binding"/>
    <property type="evidence" value="ECO:0007669"/>
    <property type="project" value="TreeGrafter"/>
</dbReference>
<evidence type="ECO:0008006" key="2">
    <source>
        <dbReference type="Google" id="ProtNLM"/>
    </source>
</evidence>
<protein>
    <recommendedName>
        <fullName evidence="2">Hydrolase</fullName>
    </recommendedName>
</protein>
<dbReference type="HOGENOM" id="CLU_044146_4_0_9"/>
<sequence>MISQQSMISVIKPIHTDTYHHILKIIQKYELDYIIDDDWNYAAQLDAENAIFERLDPHKLASCIDVANIDTPIKIILLNIEPTQITTILDELNKYHQELEMIHHSNEYNIDITAQNINKYTALQYIFDADVKYIAFGNDHNDIVMLQHASNGYIIGPSEAYTHAILKLDKVKHIDNNALAICKVLKSYK</sequence>
<dbReference type="SUPFAM" id="SSF56784">
    <property type="entry name" value="HAD-like"/>
    <property type="match status" value="1"/>
</dbReference>
<comment type="caution">
    <text evidence="1">The sequence shown here is derived from an EMBL/GenBank/DDBJ whole genome shotgun (WGS) entry which is preliminary data.</text>
</comment>
<reference evidence="1" key="1">
    <citation type="submission" date="2010-05" db="EMBL/GenBank/DDBJ databases">
        <authorList>
            <person name="Muzny D."/>
            <person name="Qin X."/>
            <person name="Buhay C."/>
            <person name="Dugan-Rocha S."/>
            <person name="Ding Y."/>
            <person name="Chen G."/>
            <person name="Hawes A."/>
            <person name="Holder M."/>
            <person name="Jhangiani S."/>
            <person name="Johnson A."/>
            <person name="Khan Z."/>
            <person name="Li Z."/>
            <person name="Liu W."/>
            <person name="Liu X."/>
            <person name="Perez L."/>
            <person name="Shen H."/>
            <person name="Wang Q."/>
            <person name="Watt J."/>
            <person name="Xi L."/>
            <person name="Xin Y."/>
            <person name="Zhou J."/>
            <person name="Deng J."/>
            <person name="Jiang H."/>
            <person name="Liu Y."/>
            <person name="Qu J."/>
            <person name="Song X.-Z."/>
            <person name="Zhang L."/>
            <person name="Villasana D."/>
            <person name="Johnson A."/>
            <person name="Liu J."/>
            <person name="Liyanage D."/>
            <person name="Lorensuhewa L."/>
            <person name="Robinson T."/>
            <person name="Song A."/>
            <person name="Song B.-B."/>
            <person name="Dinh H."/>
            <person name="Thornton R."/>
            <person name="Coyle M."/>
            <person name="Francisco L."/>
            <person name="Jackson L."/>
            <person name="Javaid M."/>
            <person name="Korchina V."/>
            <person name="Kovar C."/>
            <person name="Mata R."/>
            <person name="Mathew T."/>
            <person name="Ngo R."/>
            <person name="Nguyen L."/>
            <person name="Nguyen N."/>
            <person name="Okwuonu G."/>
            <person name="Ongeri F."/>
            <person name="Pham C."/>
            <person name="Simmons D."/>
            <person name="Wilczek-Boney K."/>
            <person name="Hale W."/>
            <person name="Jakkamsetti A."/>
            <person name="Pham P."/>
            <person name="Ruth R."/>
            <person name="San Lucas F."/>
            <person name="Warren J."/>
            <person name="Zhang J."/>
            <person name="Zhao Z."/>
            <person name="Zhou C."/>
            <person name="Zhu D."/>
            <person name="Lee S."/>
            <person name="Bess C."/>
            <person name="Blankenburg K."/>
            <person name="Forbes L."/>
            <person name="Fu Q."/>
            <person name="Gubbala S."/>
            <person name="Hirani K."/>
            <person name="Jayaseelan J.C."/>
            <person name="Lara F."/>
            <person name="Munidasa M."/>
            <person name="Palculict T."/>
            <person name="Patil S."/>
            <person name="Pu L.-L."/>
            <person name="Saada N."/>
            <person name="Tang L."/>
            <person name="Weissenberger G."/>
            <person name="Zhu Y."/>
            <person name="Hemphill L."/>
            <person name="Shang Y."/>
            <person name="Youmans B."/>
            <person name="Ayvaz T."/>
            <person name="Ross M."/>
            <person name="Santibanez J."/>
            <person name="Aqrawi P."/>
            <person name="Gross S."/>
            <person name="Joshi V."/>
            <person name="Fowler G."/>
            <person name="Nazareth L."/>
            <person name="Reid J."/>
            <person name="Worley K."/>
            <person name="Petrosino J."/>
            <person name="Highlander S."/>
            <person name="Gibbs R."/>
        </authorList>
    </citation>
    <scope>NUCLEOTIDE SEQUENCE [LARGE SCALE GENOMIC DNA]</scope>
    <source>
        <strain evidence="1">MN8</strain>
    </source>
</reference>
<dbReference type="GO" id="GO:0016791">
    <property type="term" value="F:phosphatase activity"/>
    <property type="evidence" value="ECO:0007669"/>
    <property type="project" value="TreeGrafter"/>
</dbReference>
<dbReference type="Gene3D" id="3.30.1240.10">
    <property type="match status" value="1"/>
</dbReference>
<gene>
    <name evidence="1" type="ORF">HMPREF0769_12371</name>
</gene>
<evidence type="ECO:0000313" key="1">
    <source>
        <dbReference type="EMBL" id="EFH94750.1"/>
    </source>
</evidence>
<dbReference type="Pfam" id="PF08282">
    <property type="entry name" value="Hydrolase_3"/>
    <property type="match status" value="1"/>
</dbReference>
<name>A0A0E1X802_STAAU</name>
<dbReference type="PANTHER" id="PTHR10000:SF53">
    <property type="entry name" value="5-AMINO-6-(5-PHOSPHO-D-RIBITYLAMINO)URACIL PHOSPHATASE YBJI-RELATED"/>
    <property type="match status" value="1"/>
</dbReference>
<dbReference type="GO" id="GO:0005829">
    <property type="term" value="C:cytosol"/>
    <property type="evidence" value="ECO:0007669"/>
    <property type="project" value="TreeGrafter"/>
</dbReference>
<dbReference type="AlphaFoldDB" id="A0A0E1X802"/>
<accession>A0A0E1X802</accession>
<dbReference type="Gene3D" id="3.40.50.1000">
    <property type="entry name" value="HAD superfamily/HAD-like"/>
    <property type="match status" value="1"/>
</dbReference>
<organism evidence="1">
    <name type="scientific">Staphylococcus aureus subsp. aureus MN8</name>
    <dbReference type="NCBI Taxonomy" id="548470"/>
    <lineage>
        <taxon>Bacteria</taxon>
        <taxon>Bacillati</taxon>
        <taxon>Bacillota</taxon>
        <taxon>Bacilli</taxon>
        <taxon>Bacillales</taxon>
        <taxon>Staphylococcaceae</taxon>
        <taxon>Staphylococcus</taxon>
    </lineage>
</organism>